<dbReference type="GO" id="GO:0016887">
    <property type="term" value="F:ATP hydrolysis activity"/>
    <property type="evidence" value="ECO:0007669"/>
    <property type="project" value="InterPro"/>
</dbReference>
<evidence type="ECO:0000256" key="9">
    <source>
        <dbReference type="ARBA" id="ARBA00022989"/>
    </source>
</evidence>
<protein>
    <recommendedName>
        <fullName evidence="3">Mitochondrial chaperone BCS1</fullName>
    </recommendedName>
    <alternativeName>
        <fullName evidence="12">BCS1-like protein</fullName>
    </alternativeName>
</protein>
<keyword evidence="10" id="KW-0496">Mitochondrion</keyword>
<dbReference type="SUPFAM" id="SSF52540">
    <property type="entry name" value="P-loop containing nucleoside triphosphate hydrolases"/>
    <property type="match status" value="1"/>
</dbReference>
<dbReference type="SMART" id="SM01024">
    <property type="entry name" value="BCS1_N"/>
    <property type="match status" value="1"/>
</dbReference>
<gene>
    <name evidence="17" type="primary">100639781</name>
</gene>
<dbReference type="Pfam" id="PF08740">
    <property type="entry name" value="BCS1_N"/>
    <property type="match status" value="1"/>
</dbReference>
<dbReference type="GO" id="GO:0034551">
    <property type="term" value="P:mitochondrial respiratory chain complex III assembly"/>
    <property type="evidence" value="ECO:0007669"/>
    <property type="project" value="UniProtKB-ARBA"/>
</dbReference>
<dbReference type="OrthoDB" id="10251412at2759"/>
<feature type="domain" description="AAA+ ATPase" evidence="15">
    <location>
        <begin position="222"/>
        <end position="357"/>
    </location>
</feature>
<dbReference type="EnsemblMetazoa" id="Aqu2.1.32569_001">
    <property type="protein sequence ID" value="Aqu2.1.32569_001"/>
    <property type="gene ID" value="Aqu2.1.32569"/>
</dbReference>
<dbReference type="eggNOG" id="KOG0743">
    <property type="taxonomic scope" value="Eukaryota"/>
</dbReference>
<comment type="catalytic activity">
    <reaction evidence="13">
        <text>ATP + H2O = ADP + phosphate + H(+)</text>
        <dbReference type="Rhea" id="RHEA:13065"/>
        <dbReference type="ChEBI" id="CHEBI:15377"/>
        <dbReference type="ChEBI" id="CHEBI:15378"/>
        <dbReference type="ChEBI" id="CHEBI:30616"/>
        <dbReference type="ChEBI" id="CHEBI:43474"/>
        <dbReference type="ChEBI" id="CHEBI:456216"/>
    </reaction>
    <physiologicalReaction direction="left-to-right" evidence="13">
        <dbReference type="Rhea" id="RHEA:13066"/>
    </physiologicalReaction>
</comment>
<evidence type="ECO:0000256" key="6">
    <source>
        <dbReference type="ARBA" id="ARBA00022792"/>
    </source>
</evidence>
<dbReference type="InterPro" id="IPR003960">
    <property type="entry name" value="ATPase_AAA_CS"/>
</dbReference>
<evidence type="ECO:0000313" key="17">
    <source>
        <dbReference type="EnsemblMetazoa" id="Aqu2.1.32569_001"/>
    </source>
</evidence>
<dbReference type="Pfam" id="PF25426">
    <property type="entry name" value="AAA_lid_BCS1"/>
    <property type="match status" value="1"/>
</dbReference>
<keyword evidence="7" id="KW-0378">Hydrolase</keyword>
<evidence type="ECO:0000256" key="1">
    <source>
        <dbReference type="ARBA" id="ARBA00004434"/>
    </source>
</evidence>
<dbReference type="GO" id="GO:0005743">
    <property type="term" value="C:mitochondrial inner membrane"/>
    <property type="evidence" value="ECO:0007669"/>
    <property type="project" value="UniProtKB-SubCell"/>
</dbReference>
<evidence type="ECO:0000259" key="16">
    <source>
        <dbReference type="SMART" id="SM01024"/>
    </source>
</evidence>
<evidence type="ECO:0000256" key="14">
    <source>
        <dbReference type="RuleBase" id="RU003651"/>
    </source>
</evidence>
<dbReference type="EnsemblMetazoa" id="XM_003386402.3">
    <property type="protein sequence ID" value="XP_003386450.1"/>
    <property type="gene ID" value="LOC100639781"/>
</dbReference>
<sequence length="421" mass="47760">MPLSTLLNGLKDNPYFGAGFGLVGVGAVIAGLRKGFQWGSVLFRRHFMITLEVPSKDKSYLWLLQWITTHARRSQHLSVETTFHQLDTGKINTEYHFVPSPGVHFFWYKRTLIRAERNREKQMIDLQHGTPWETVTLTSIGRNRELYFQILSEARQLALQSHEGKTVVYVAAGAEWRQFGYPRKHRPLSSVILDTGLSDYIVSDVREFISNSQWYMVRGIPYRRGYLLYGPPGCGKSSFITALAGELDYSICLLNLSERGLSDDRLNHLLSIAPEQSIILLEDVDAAFTSREDNERTRTAYDGLSRLTLSGLLNALDGVASGEGRIVVMTTNYRERLDPALVRPGRVDVKVLIDYASQYQLEAMFNRFYPEASLEKGRLFASSVLSVRNNVSLAEIQGYFMHHKTSHDEALNNTSTLLNNQ</sequence>
<keyword evidence="4" id="KW-0812">Transmembrane</keyword>
<dbReference type="InterPro" id="IPR027417">
    <property type="entry name" value="P-loop_NTPase"/>
</dbReference>
<evidence type="ECO:0000256" key="8">
    <source>
        <dbReference type="ARBA" id="ARBA00022840"/>
    </source>
</evidence>
<dbReference type="AlphaFoldDB" id="A0A1X7UYH6"/>
<dbReference type="PROSITE" id="PS00674">
    <property type="entry name" value="AAA"/>
    <property type="match status" value="1"/>
</dbReference>
<dbReference type="Pfam" id="PF00004">
    <property type="entry name" value="AAA"/>
    <property type="match status" value="1"/>
</dbReference>
<evidence type="ECO:0000256" key="2">
    <source>
        <dbReference type="ARBA" id="ARBA00007448"/>
    </source>
</evidence>
<dbReference type="GO" id="GO:0005524">
    <property type="term" value="F:ATP binding"/>
    <property type="evidence" value="ECO:0007669"/>
    <property type="project" value="UniProtKB-KW"/>
</dbReference>
<proteinExistence type="inferred from homology"/>
<evidence type="ECO:0000256" key="12">
    <source>
        <dbReference type="ARBA" id="ARBA00032816"/>
    </source>
</evidence>
<comment type="subcellular location">
    <subcellularLocation>
        <location evidence="1">Mitochondrion inner membrane</location>
        <topology evidence="1">Single-pass membrane protein</topology>
    </subcellularLocation>
</comment>
<keyword evidence="5 14" id="KW-0547">Nucleotide-binding</keyword>
<dbReference type="InterPro" id="IPR057495">
    <property type="entry name" value="AAA_lid_BCS1"/>
</dbReference>
<dbReference type="PANTHER" id="PTHR23070">
    <property type="entry name" value="BCS1 AAA-TYPE ATPASE"/>
    <property type="match status" value="1"/>
</dbReference>
<reference evidence="18" key="1">
    <citation type="journal article" date="2010" name="Nature">
        <title>The Amphimedon queenslandica genome and the evolution of animal complexity.</title>
        <authorList>
            <person name="Srivastava M."/>
            <person name="Simakov O."/>
            <person name="Chapman J."/>
            <person name="Fahey B."/>
            <person name="Gauthier M.E."/>
            <person name="Mitros T."/>
            <person name="Richards G.S."/>
            <person name="Conaco C."/>
            <person name="Dacre M."/>
            <person name="Hellsten U."/>
            <person name="Larroux C."/>
            <person name="Putnam N.H."/>
            <person name="Stanke M."/>
            <person name="Adamska M."/>
            <person name="Darling A."/>
            <person name="Degnan S.M."/>
            <person name="Oakley T.H."/>
            <person name="Plachetzki D.C."/>
            <person name="Zhai Y."/>
            <person name="Adamski M."/>
            <person name="Calcino A."/>
            <person name="Cummins S.F."/>
            <person name="Goodstein D.M."/>
            <person name="Harris C."/>
            <person name="Jackson D.J."/>
            <person name="Leys S.P."/>
            <person name="Shu S."/>
            <person name="Woodcroft B.J."/>
            <person name="Vervoort M."/>
            <person name="Kosik K.S."/>
            <person name="Manning G."/>
            <person name="Degnan B.M."/>
            <person name="Rokhsar D.S."/>
        </authorList>
    </citation>
    <scope>NUCLEOTIDE SEQUENCE [LARGE SCALE GENOMIC DNA]</scope>
</reference>
<dbReference type="InterPro" id="IPR003593">
    <property type="entry name" value="AAA+_ATPase"/>
</dbReference>
<accession>A0A1X7UYH6</accession>
<keyword evidence="18" id="KW-1185">Reference proteome</keyword>
<evidence type="ECO:0000256" key="10">
    <source>
        <dbReference type="ARBA" id="ARBA00023128"/>
    </source>
</evidence>
<dbReference type="SMART" id="SM00382">
    <property type="entry name" value="AAA"/>
    <property type="match status" value="1"/>
</dbReference>
<evidence type="ECO:0000256" key="5">
    <source>
        <dbReference type="ARBA" id="ARBA00022741"/>
    </source>
</evidence>
<evidence type="ECO:0000256" key="13">
    <source>
        <dbReference type="ARBA" id="ARBA00048778"/>
    </source>
</evidence>
<evidence type="ECO:0000259" key="15">
    <source>
        <dbReference type="SMART" id="SM00382"/>
    </source>
</evidence>
<evidence type="ECO:0000256" key="4">
    <source>
        <dbReference type="ARBA" id="ARBA00022692"/>
    </source>
</evidence>
<dbReference type="InterPro" id="IPR050747">
    <property type="entry name" value="Mitochondrial_chaperone_BCS1"/>
</dbReference>
<dbReference type="Gene3D" id="3.40.50.300">
    <property type="entry name" value="P-loop containing nucleotide triphosphate hydrolases"/>
    <property type="match status" value="1"/>
</dbReference>
<keyword evidence="6" id="KW-0999">Mitochondrion inner membrane</keyword>
<dbReference type="STRING" id="400682.A0A1X7UYH6"/>
<evidence type="ECO:0000256" key="3">
    <source>
        <dbReference type="ARBA" id="ARBA00016942"/>
    </source>
</evidence>
<dbReference type="KEGG" id="aqu:100639781"/>
<keyword evidence="8 14" id="KW-0067">ATP-binding</keyword>
<dbReference type="FunFam" id="3.40.50.300:FF:000768">
    <property type="entry name" value="Probable mitochondrial chaperone bcs1"/>
    <property type="match status" value="1"/>
</dbReference>
<dbReference type="CDD" id="cd19510">
    <property type="entry name" value="RecA-like_BCS1"/>
    <property type="match status" value="1"/>
</dbReference>
<dbReference type="OMA" id="WMTLYQR"/>
<dbReference type="InterPro" id="IPR003959">
    <property type="entry name" value="ATPase_AAA_core"/>
</dbReference>
<evidence type="ECO:0000313" key="18">
    <source>
        <dbReference type="Proteomes" id="UP000007879"/>
    </source>
</evidence>
<dbReference type="InParanoid" id="A0A1X7UYH6"/>
<evidence type="ECO:0000256" key="11">
    <source>
        <dbReference type="ARBA" id="ARBA00023136"/>
    </source>
</evidence>
<comment type="similarity">
    <text evidence="2">Belongs to the AAA ATPase family. BCS1 subfamily.</text>
</comment>
<reference evidence="17" key="2">
    <citation type="submission" date="2017-05" db="UniProtKB">
        <authorList>
            <consortium name="EnsemblMetazoa"/>
        </authorList>
    </citation>
    <scope>IDENTIFICATION</scope>
</reference>
<organism evidence="17">
    <name type="scientific">Amphimedon queenslandica</name>
    <name type="common">Sponge</name>
    <dbReference type="NCBI Taxonomy" id="400682"/>
    <lineage>
        <taxon>Eukaryota</taxon>
        <taxon>Metazoa</taxon>
        <taxon>Porifera</taxon>
        <taxon>Demospongiae</taxon>
        <taxon>Heteroscleromorpha</taxon>
        <taxon>Haplosclerida</taxon>
        <taxon>Niphatidae</taxon>
        <taxon>Amphimedon</taxon>
    </lineage>
</organism>
<name>A0A1X7UYH6_AMPQE</name>
<evidence type="ECO:0000256" key="7">
    <source>
        <dbReference type="ARBA" id="ARBA00022801"/>
    </source>
</evidence>
<dbReference type="Proteomes" id="UP000007879">
    <property type="component" value="Unassembled WGS sequence"/>
</dbReference>
<keyword evidence="11" id="KW-0472">Membrane</keyword>
<feature type="domain" description="BCS1 N-terminal" evidence="16">
    <location>
        <begin position="23"/>
        <end position="191"/>
    </location>
</feature>
<keyword evidence="9" id="KW-1133">Transmembrane helix</keyword>
<dbReference type="InterPro" id="IPR014851">
    <property type="entry name" value="BCS1_N"/>
</dbReference>